<dbReference type="GO" id="GO:0003677">
    <property type="term" value="F:DNA binding"/>
    <property type="evidence" value="ECO:0007669"/>
    <property type="project" value="InterPro"/>
</dbReference>
<dbReference type="CDD" id="cd12148">
    <property type="entry name" value="fungal_TF_MHR"/>
    <property type="match status" value="1"/>
</dbReference>
<reference evidence="7 8" key="1">
    <citation type="submission" date="2020-02" db="EMBL/GenBank/DDBJ databases">
        <title>Identification and distribution of gene clusters putatively required for synthesis of sphingolipid metabolism inhibitors in phylogenetically diverse species of the filamentous fungus Fusarium.</title>
        <authorList>
            <person name="Kim H.-S."/>
            <person name="Busman M."/>
            <person name="Brown D.W."/>
            <person name="Divon H."/>
            <person name="Uhlig S."/>
            <person name="Proctor R.H."/>
        </authorList>
    </citation>
    <scope>NUCLEOTIDE SEQUENCE [LARGE SCALE GENOMIC DNA]</scope>
    <source>
        <strain evidence="7 8">NRRL 2903</strain>
    </source>
</reference>
<dbReference type="AlphaFoldDB" id="A0AAN5Z6Z9"/>
<accession>A0AAN5Z6Z9</accession>
<evidence type="ECO:0000256" key="1">
    <source>
        <dbReference type="ARBA" id="ARBA00022723"/>
    </source>
</evidence>
<protein>
    <recommendedName>
        <fullName evidence="6">Xylanolytic transcriptional activator regulatory domain-containing protein</fullName>
    </recommendedName>
</protein>
<dbReference type="PANTHER" id="PTHR47660">
    <property type="entry name" value="TRANSCRIPTION FACTOR WITH C2H2 AND ZN(2)-CYS(6) DNA BINDING DOMAIN (EUROFUNG)-RELATED-RELATED"/>
    <property type="match status" value="1"/>
</dbReference>
<evidence type="ECO:0000256" key="5">
    <source>
        <dbReference type="ARBA" id="ARBA00023242"/>
    </source>
</evidence>
<gene>
    <name evidence="7" type="ORF">FAUST_7165</name>
</gene>
<keyword evidence="1" id="KW-0479">Metal-binding</keyword>
<dbReference type="GO" id="GO:0006351">
    <property type="term" value="P:DNA-templated transcription"/>
    <property type="evidence" value="ECO:0007669"/>
    <property type="project" value="InterPro"/>
</dbReference>
<evidence type="ECO:0000313" key="8">
    <source>
        <dbReference type="Proteomes" id="UP000537989"/>
    </source>
</evidence>
<proteinExistence type="predicted"/>
<evidence type="ECO:0000313" key="7">
    <source>
        <dbReference type="EMBL" id="KAF5235272.1"/>
    </source>
</evidence>
<evidence type="ECO:0000256" key="3">
    <source>
        <dbReference type="ARBA" id="ARBA00023015"/>
    </source>
</evidence>
<dbReference type="GO" id="GO:0008270">
    <property type="term" value="F:zinc ion binding"/>
    <property type="evidence" value="ECO:0007669"/>
    <property type="project" value="InterPro"/>
</dbReference>
<evidence type="ECO:0000256" key="2">
    <source>
        <dbReference type="ARBA" id="ARBA00022833"/>
    </source>
</evidence>
<keyword evidence="5" id="KW-0539">Nucleus</keyword>
<dbReference type="Pfam" id="PF04082">
    <property type="entry name" value="Fungal_trans"/>
    <property type="match status" value="1"/>
</dbReference>
<keyword evidence="8" id="KW-1185">Reference proteome</keyword>
<evidence type="ECO:0000256" key="4">
    <source>
        <dbReference type="ARBA" id="ARBA00023163"/>
    </source>
</evidence>
<dbReference type="EMBL" id="JAAMOD010000205">
    <property type="protein sequence ID" value="KAF5235272.1"/>
    <property type="molecule type" value="Genomic_DNA"/>
</dbReference>
<evidence type="ECO:0000259" key="6">
    <source>
        <dbReference type="Pfam" id="PF04082"/>
    </source>
</evidence>
<comment type="caution">
    <text evidence="7">The sequence shown here is derived from an EMBL/GenBank/DDBJ whole genome shotgun (WGS) entry which is preliminary data.</text>
</comment>
<dbReference type="PANTHER" id="PTHR47660:SF2">
    <property type="entry name" value="TRANSCRIPTION FACTOR WITH C2H2 AND ZN(2)-CYS(6) DNA BINDING DOMAIN (EUROFUNG)"/>
    <property type="match status" value="1"/>
</dbReference>
<sequence length="672" mass="76345">MRSLSEVQNQMLRDKTSMYSVFTTGRDTEAVLELDPNDLFFDPGAVNPDWILSSFDLWPHLDTFDLPADCEIFDPPGSIISLPVGTQMASPNAQEPPAKYNARHGPQLDNWLLSVDNDTLVLPQLGGDNDKSLHLGSHFQVPKVQEARRVDMKNCAQMMLERPLWKAVSLANLPSKAKMDHCIDLFFINFRPPVSFIHHPTFDPTTVPEILLFAVIAIGARFSSMTGAALFSNSMVEISRRMLIVMNEQDQSATHSEQHLTAQLLFAIHGRASGHRRLFGYSRDLRSSLVRHARQAGLFHEPKLCQRLSSDEAVSTESKWQAWIAAERQRRLGWAIYDLDANVGILHNERPTFSIGDMALSLPEEDVRWEASTAFSWIALHPWQSSQEGRTDFRQAARECFDPNLSVNTQMIDDQHLYIVTITLGRFLWSIKELQASPIMDVGPENWPLVQHKRTLLLKLGQFLISPETIKSNETKLRHVVERLLIIHLCHLYGAGDLMDWLPALLRARGQHKEIRARMTKWGLEDGARLREVAYHSAQILALSRSFPFNCPNESFYVFYGGAALWCASTLLKESRRGIEADGYAVEVASVLRLDTLCARDDGDKNQLEHWLGQAIDVRVCLFGIPDLGSEDSPIQVLQETSRILENMRVWELPKGFNEFIRQLIHVESRRK</sequence>
<organism evidence="7 8">
    <name type="scientific">Fusarium austroamericanum</name>
    <dbReference type="NCBI Taxonomy" id="282268"/>
    <lineage>
        <taxon>Eukaryota</taxon>
        <taxon>Fungi</taxon>
        <taxon>Dikarya</taxon>
        <taxon>Ascomycota</taxon>
        <taxon>Pezizomycotina</taxon>
        <taxon>Sordariomycetes</taxon>
        <taxon>Hypocreomycetidae</taxon>
        <taxon>Hypocreales</taxon>
        <taxon>Nectriaceae</taxon>
        <taxon>Fusarium</taxon>
    </lineage>
</organism>
<dbReference type="InterPro" id="IPR007219">
    <property type="entry name" value="XnlR_reg_dom"/>
</dbReference>
<keyword evidence="4" id="KW-0804">Transcription</keyword>
<keyword evidence="3" id="KW-0805">Transcription regulation</keyword>
<dbReference type="Proteomes" id="UP000537989">
    <property type="component" value="Unassembled WGS sequence"/>
</dbReference>
<feature type="domain" description="Xylanolytic transcriptional activator regulatory" evidence="6">
    <location>
        <begin position="183"/>
        <end position="382"/>
    </location>
</feature>
<name>A0AAN5Z6Z9_FUSAU</name>
<keyword evidence="2" id="KW-0862">Zinc</keyword>